<organism evidence="8 9">
    <name type="scientific">Planotetraspora phitsanulokensis</name>
    <dbReference type="NCBI Taxonomy" id="575192"/>
    <lineage>
        <taxon>Bacteria</taxon>
        <taxon>Bacillati</taxon>
        <taxon>Actinomycetota</taxon>
        <taxon>Actinomycetes</taxon>
        <taxon>Streptosporangiales</taxon>
        <taxon>Streptosporangiaceae</taxon>
        <taxon>Planotetraspora</taxon>
    </lineage>
</organism>
<keyword evidence="2" id="KW-1003">Cell membrane</keyword>
<reference evidence="8 9" key="1">
    <citation type="submission" date="2021-01" db="EMBL/GenBank/DDBJ databases">
        <title>Whole genome shotgun sequence of Planotetraspora phitsanulokensis NBRC 104273.</title>
        <authorList>
            <person name="Komaki H."/>
            <person name="Tamura T."/>
        </authorList>
    </citation>
    <scope>NUCLEOTIDE SEQUENCE [LARGE SCALE GENOMIC DNA]</scope>
    <source>
        <strain evidence="8 9">NBRC 104273</strain>
    </source>
</reference>
<dbReference type="EMBL" id="BOOP01000004">
    <property type="protein sequence ID" value="GII36339.1"/>
    <property type="molecule type" value="Genomic_DNA"/>
</dbReference>
<keyword evidence="3 7" id="KW-0812">Transmembrane</keyword>
<dbReference type="Pfam" id="PF09678">
    <property type="entry name" value="Caa3_CtaG"/>
    <property type="match status" value="1"/>
</dbReference>
<sequence length="322" mass="33294">MHGHHAPDGVVAAMPAWLAATAALCAVALYIRAATGLRGRGHAWPAVRDRCFALGGVCLVAAALSPMPGGEFTEHMARHLLAGMAAPLLLVLGRPVTLALRVLRPGARRGLLAVVRSRPATWLIFPPLAAVLDVGGLWLLYRTPLFAATYHHTWLHVAVHVHVVTAGLLFSAAICQVEPLRHHHGLGLRAATLVAASAAHAVLAKSLYAAPPPGTAFPAADVRTGAELMYYGGDLVEVGLAVVVAVQWYLAGGRALERARRRGLGAGPAGAARTGWAMPDGGPQPVAGAGAVFPCKPAMFADQGPSGGLVSEGDPPRGDGRR</sequence>
<feature type="region of interest" description="Disordered" evidence="6">
    <location>
        <begin position="299"/>
        <end position="322"/>
    </location>
</feature>
<evidence type="ECO:0000313" key="9">
    <source>
        <dbReference type="Proteomes" id="UP000622547"/>
    </source>
</evidence>
<keyword evidence="5 7" id="KW-0472">Membrane</keyword>
<dbReference type="RefSeq" id="WP_204072056.1">
    <property type="nucleotide sequence ID" value="NZ_BAABHI010000012.1"/>
</dbReference>
<evidence type="ECO:0000256" key="2">
    <source>
        <dbReference type="ARBA" id="ARBA00022475"/>
    </source>
</evidence>
<evidence type="ECO:0000256" key="3">
    <source>
        <dbReference type="ARBA" id="ARBA00022692"/>
    </source>
</evidence>
<evidence type="ECO:0000256" key="6">
    <source>
        <dbReference type="SAM" id="MobiDB-lite"/>
    </source>
</evidence>
<dbReference type="InterPro" id="IPR019108">
    <property type="entry name" value="Caa3_assmbl_CtaG-rel"/>
</dbReference>
<evidence type="ECO:0000256" key="7">
    <source>
        <dbReference type="SAM" id="Phobius"/>
    </source>
</evidence>
<evidence type="ECO:0008006" key="10">
    <source>
        <dbReference type="Google" id="ProtNLM"/>
    </source>
</evidence>
<dbReference type="GO" id="GO:0005886">
    <property type="term" value="C:plasma membrane"/>
    <property type="evidence" value="ECO:0007669"/>
    <property type="project" value="UniProtKB-SubCell"/>
</dbReference>
<feature type="transmembrane region" description="Helical" evidence="7">
    <location>
        <begin position="153"/>
        <end position="174"/>
    </location>
</feature>
<feature type="transmembrane region" description="Helical" evidence="7">
    <location>
        <begin position="228"/>
        <end position="251"/>
    </location>
</feature>
<feature type="transmembrane region" description="Helical" evidence="7">
    <location>
        <begin position="80"/>
        <end position="100"/>
    </location>
</feature>
<name>A0A8J3U0Z1_9ACTN</name>
<feature type="transmembrane region" description="Helical" evidence="7">
    <location>
        <begin position="186"/>
        <end position="208"/>
    </location>
</feature>
<comment type="subcellular location">
    <subcellularLocation>
        <location evidence="1">Cell membrane</location>
        <topology evidence="1">Multi-pass membrane protein</topology>
    </subcellularLocation>
</comment>
<proteinExistence type="predicted"/>
<evidence type="ECO:0000256" key="5">
    <source>
        <dbReference type="ARBA" id="ARBA00023136"/>
    </source>
</evidence>
<comment type="caution">
    <text evidence="8">The sequence shown here is derived from an EMBL/GenBank/DDBJ whole genome shotgun (WGS) entry which is preliminary data.</text>
</comment>
<feature type="transmembrane region" description="Helical" evidence="7">
    <location>
        <begin position="51"/>
        <end position="68"/>
    </location>
</feature>
<feature type="transmembrane region" description="Helical" evidence="7">
    <location>
        <begin position="120"/>
        <end position="141"/>
    </location>
</feature>
<dbReference type="Proteomes" id="UP000622547">
    <property type="component" value="Unassembled WGS sequence"/>
</dbReference>
<dbReference type="AlphaFoldDB" id="A0A8J3U0Z1"/>
<evidence type="ECO:0000256" key="4">
    <source>
        <dbReference type="ARBA" id="ARBA00022989"/>
    </source>
</evidence>
<accession>A0A8J3U0Z1</accession>
<keyword evidence="4 7" id="KW-1133">Transmembrane helix</keyword>
<feature type="transmembrane region" description="Helical" evidence="7">
    <location>
        <begin position="12"/>
        <end position="31"/>
    </location>
</feature>
<keyword evidence="9" id="KW-1185">Reference proteome</keyword>
<evidence type="ECO:0000313" key="8">
    <source>
        <dbReference type="EMBL" id="GII36339.1"/>
    </source>
</evidence>
<evidence type="ECO:0000256" key="1">
    <source>
        <dbReference type="ARBA" id="ARBA00004651"/>
    </source>
</evidence>
<protein>
    <recommendedName>
        <fullName evidence="10">Cytochrome c oxidase assembly protein</fullName>
    </recommendedName>
</protein>
<gene>
    <name evidence="8" type="ORF">Pph01_13420</name>
</gene>